<dbReference type="AlphaFoldDB" id="A0A848LU82"/>
<comment type="caution">
    <text evidence="1">The sequence shown here is derived from an EMBL/GenBank/DDBJ whole genome shotgun (WGS) entry which is preliminary data.</text>
</comment>
<reference evidence="1 2" key="1">
    <citation type="submission" date="2020-04" db="EMBL/GenBank/DDBJ databases">
        <title>Draft genome of Pyxidicoccus fallax type strain.</title>
        <authorList>
            <person name="Whitworth D.E."/>
        </authorList>
    </citation>
    <scope>NUCLEOTIDE SEQUENCE [LARGE SCALE GENOMIC DNA]</scope>
    <source>
        <strain evidence="1 2">DSM 14698</strain>
    </source>
</reference>
<evidence type="ECO:0000313" key="1">
    <source>
        <dbReference type="EMBL" id="NMO21578.1"/>
    </source>
</evidence>
<organism evidence="1 2">
    <name type="scientific">Pyxidicoccus fallax</name>
    <dbReference type="NCBI Taxonomy" id="394095"/>
    <lineage>
        <taxon>Bacteria</taxon>
        <taxon>Pseudomonadati</taxon>
        <taxon>Myxococcota</taxon>
        <taxon>Myxococcia</taxon>
        <taxon>Myxococcales</taxon>
        <taxon>Cystobacterineae</taxon>
        <taxon>Myxococcaceae</taxon>
        <taxon>Pyxidicoccus</taxon>
    </lineage>
</organism>
<keyword evidence="2" id="KW-1185">Reference proteome</keyword>
<name>A0A848LU82_9BACT</name>
<evidence type="ECO:0000313" key="2">
    <source>
        <dbReference type="Proteomes" id="UP000518300"/>
    </source>
</evidence>
<dbReference type="Proteomes" id="UP000518300">
    <property type="component" value="Unassembled WGS sequence"/>
</dbReference>
<proteinExistence type="predicted"/>
<accession>A0A848LU82</accession>
<dbReference type="RefSeq" id="WP_169350761.1">
    <property type="nucleotide sequence ID" value="NZ_JABBJJ010000334.1"/>
</dbReference>
<protein>
    <submittedName>
        <fullName evidence="1">Uncharacterized protein</fullName>
    </submittedName>
</protein>
<sequence>MRTERTIRTCPVRMKFTCPRTWEGLQPTANPDVRHCAHCNEDVHFCRTDEETLRHARAGHCIAREEPHPDELPNLMLGRPEAPLVITPEQKKASARNVREMGITDALDNARFEGARDCPRCGYPVPSFRKTCYVCAFELGRG</sequence>
<gene>
    <name evidence="1" type="ORF">HG543_43040</name>
</gene>
<dbReference type="EMBL" id="JABBJJ010000334">
    <property type="protein sequence ID" value="NMO21578.1"/>
    <property type="molecule type" value="Genomic_DNA"/>
</dbReference>